<dbReference type="Proteomes" id="UP000015241">
    <property type="component" value="Unassembled WGS sequence"/>
</dbReference>
<keyword evidence="11" id="KW-1185">Reference proteome</keyword>
<keyword evidence="4 8" id="KW-0337">GPI-anchor biosynthesis</keyword>
<keyword evidence="5 8" id="KW-0812">Transmembrane</keyword>
<evidence type="ECO:0000256" key="2">
    <source>
        <dbReference type="ARBA" id="ARBA00004687"/>
    </source>
</evidence>
<feature type="transmembrane region" description="Helical" evidence="8">
    <location>
        <begin position="418"/>
        <end position="441"/>
    </location>
</feature>
<name>S8DW56_FOMSC</name>
<evidence type="ECO:0000313" key="10">
    <source>
        <dbReference type="EMBL" id="EPS97371.1"/>
    </source>
</evidence>
<dbReference type="EC" id="2.3.-.-" evidence="8"/>
<dbReference type="InterPro" id="IPR009447">
    <property type="entry name" value="PIGW/GWT1"/>
</dbReference>
<reference evidence="10 11" key="1">
    <citation type="journal article" date="2012" name="Science">
        <title>The Paleozoic origin of enzymatic lignin decomposition reconstructed from 31 fungal genomes.</title>
        <authorList>
            <person name="Floudas D."/>
            <person name="Binder M."/>
            <person name="Riley R."/>
            <person name="Barry K."/>
            <person name="Blanchette R.A."/>
            <person name="Henrissat B."/>
            <person name="Martinez A.T."/>
            <person name="Otillar R."/>
            <person name="Spatafora J.W."/>
            <person name="Yadav J.S."/>
            <person name="Aerts A."/>
            <person name="Benoit I."/>
            <person name="Boyd A."/>
            <person name="Carlson A."/>
            <person name="Copeland A."/>
            <person name="Coutinho P.M."/>
            <person name="de Vries R.P."/>
            <person name="Ferreira P."/>
            <person name="Findley K."/>
            <person name="Foster B."/>
            <person name="Gaskell J."/>
            <person name="Glotzer D."/>
            <person name="Gorecki P."/>
            <person name="Heitman J."/>
            <person name="Hesse C."/>
            <person name="Hori C."/>
            <person name="Igarashi K."/>
            <person name="Jurgens J.A."/>
            <person name="Kallen N."/>
            <person name="Kersten P."/>
            <person name="Kohler A."/>
            <person name="Kuees U."/>
            <person name="Kumar T.K.A."/>
            <person name="Kuo A."/>
            <person name="LaButti K."/>
            <person name="Larrondo L.F."/>
            <person name="Lindquist E."/>
            <person name="Ling A."/>
            <person name="Lombard V."/>
            <person name="Lucas S."/>
            <person name="Lundell T."/>
            <person name="Martin R."/>
            <person name="McLaughlin D.J."/>
            <person name="Morgenstern I."/>
            <person name="Morin E."/>
            <person name="Murat C."/>
            <person name="Nagy L.G."/>
            <person name="Nolan M."/>
            <person name="Ohm R.A."/>
            <person name="Patyshakuliyeva A."/>
            <person name="Rokas A."/>
            <person name="Ruiz-Duenas F.J."/>
            <person name="Sabat G."/>
            <person name="Salamov A."/>
            <person name="Samejima M."/>
            <person name="Schmutz J."/>
            <person name="Slot J.C."/>
            <person name="St John F."/>
            <person name="Stenlid J."/>
            <person name="Sun H."/>
            <person name="Sun S."/>
            <person name="Syed K."/>
            <person name="Tsang A."/>
            <person name="Wiebenga A."/>
            <person name="Young D."/>
            <person name="Pisabarro A."/>
            <person name="Eastwood D.C."/>
            <person name="Martin F."/>
            <person name="Cullen D."/>
            <person name="Grigoriev I.V."/>
            <person name="Hibbett D.S."/>
        </authorList>
    </citation>
    <scope>NUCLEOTIDE SEQUENCE</scope>
    <source>
        <strain evidence="11">FP-58527</strain>
    </source>
</reference>
<accession>S8DW56</accession>
<dbReference type="GO" id="GO:0006506">
    <property type="term" value="P:GPI anchor biosynthetic process"/>
    <property type="evidence" value="ECO:0007669"/>
    <property type="project" value="UniProtKB-UniPathway"/>
</dbReference>
<dbReference type="eggNOG" id="KOG0411">
    <property type="taxonomic scope" value="Eukaryota"/>
</dbReference>
<dbReference type="GO" id="GO:0072659">
    <property type="term" value="P:protein localization to plasma membrane"/>
    <property type="evidence" value="ECO:0007669"/>
    <property type="project" value="TreeGrafter"/>
</dbReference>
<dbReference type="InParanoid" id="S8DW56"/>
<feature type="transmembrane region" description="Helical" evidence="8">
    <location>
        <begin position="486"/>
        <end position="504"/>
    </location>
</feature>
<feature type="transmembrane region" description="Helical" evidence="8">
    <location>
        <begin position="510"/>
        <end position="532"/>
    </location>
</feature>
<keyword evidence="8" id="KW-0808">Transferase</keyword>
<comment type="subcellular location">
    <subcellularLocation>
        <location evidence="8">Endoplasmic reticulum membrane</location>
        <topology evidence="8">Multi-pass membrane protein</topology>
    </subcellularLocation>
    <subcellularLocation>
        <location evidence="1">Membrane</location>
        <topology evidence="1">Multi-pass membrane protein</topology>
    </subcellularLocation>
</comment>
<feature type="transmembrane region" description="Helical" evidence="8">
    <location>
        <begin position="75"/>
        <end position="91"/>
    </location>
</feature>
<keyword evidence="7 8" id="KW-0472">Membrane</keyword>
<feature type="transmembrane region" description="Helical" evidence="8">
    <location>
        <begin position="143"/>
        <end position="161"/>
    </location>
</feature>
<evidence type="ECO:0000256" key="7">
    <source>
        <dbReference type="ARBA" id="ARBA00023136"/>
    </source>
</evidence>
<evidence type="ECO:0000256" key="5">
    <source>
        <dbReference type="ARBA" id="ARBA00022692"/>
    </source>
</evidence>
<dbReference type="UniPathway" id="UPA00196"/>
<sequence length="540" mass="59364">MGDYKTSKEAFVSGMTGSSIGHINMLSLAALSSIALHSALRTRFSPSKTEHLALEMFALVLPLLLSITLYAEYPWTLNIMLLVPTALLLVIPRREAGMPLPSTLHSRPSSSPLRKTSKSPENKQEQPSNALSSRLPALTTYRAHMLLLTFLCILAVDFPVFPRMLAKCETYGASLMDIGVGSFIFSQGIVSAIPLVKDPASLRQPLIPKVLRTARKCAPLLLLGVIRTLSVKGVEYPEHQTEYGTHWNFFFTIALIPMLEAVLHPFMLYQPVWVIGFTIAFIQQFALSHGLMDYVFSAPRTNLISHNKEGIISLPGYLAVHLLGLSTGTLLLPPTPTYFSKRLRQLSGARPRRAHDSDSESDDSDAGPRAAPAPARRENDKTATYLCGYAALWWAFLGASQLADIGGGISRRVVNLPYVFWIAAYNVSFVLGYLCLDLAFFASPLSRSTYSPYSKLKVQPDRRDERFAVAGDAAAPPLLDAINKNGLVLFLLANLATGVVNLSMKTMYASNAVAMGVLSLYALVVCGVAWAFRHRRLWQF</sequence>
<feature type="transmembrane region" description="Helical" evidence="8">
    <location>
        <begin position="311"/>
        <end position="332"/>
    </location>
</feature>
<keyword evidence="6 8" id="KW-1133">Transmembrane helix</keyword>
<dbReference type="Pfam" id="PF06423">
    <property type="entry name" value="GWT1"/>
    <property type="match status" value="1"/>
</dbReference>
<organism evidence="10 11">
    <name type="scientific">Fomitopsis schrenkii</name>
    <name type="common">Brown rot fungus</name>
    <dbReference type="NCBI Taxonomy" id="2126942"/>
    <lineage>
        <taxon>Eukaryota</taxon>
        <taxon>Fungi</taxon>
        <taxon>Dikarya</taxon>
        <taxon>Basidiomycota</taxon>
        <taxon>Agaricomycotina</taxon>
        <taxon>Agaricomycetes</taxon>
        <taxon>Polyporales</taxon>
        <taxon>Fomitopsis</taxon>
    </lineage>
</organism>
<dbReference type="AlphaFoldDB" id="S8DW56"/>
<dbReference type="GO" id="GO:0032216">
    <property type="term" value="F:glucosaminyl-phosphatidylinositol O-acyltransferase activity"/>
    <property type="evidence" value="ECO:0007669"/>
    <property type="project" value="TreeGrafter"/>
</dbReference>
<protein>
    <recommendedName>
        <fullName evidence="8">GPI-anchored wall transfer protein</fullName>
        <ecNumber evidence="8">2.3.-.-</ecNumber>
    </recommendedName>
</protein>
<keyword evidence="8" id="KW-0256">Endoplasmic reticulum</keyword>
<comment type="similarity">
    <text evidence="3 8">Belongs to the PIGW family.</text>
</comment>
<feature type="transmembrane region" description="Helical" evidence="8">
    <location>
        <begin position="52"/>
        <end position="69"/>
    </location>
</feature>
<gene>
    <name evidence="10" type="ORF">FOMPIDRAFT_1128736</name>
</gene>
<feature type="transmembrane region" description="Helical" evidence="8">
    <location>
        <begin position="272"/>
        <end position="291"/>
    </location>
</feature>
<feature type="transmembrane region" description="Helical" evidence="8">
    <location>
        <begin position="20"/>
        <end position="40"/>
    </location>
</feature>
<evidence type="ECO:0000256" key="3">
    <source>
        <dbReference type="ARBA" id="ARBA00007559"/>
    </source>
</evidence>
<feature type="compositionally biased region" description="Polar residues" evidence="9">
    <location>
        <begin position="103"/>
        <end position="114"/>
    </location>
</feature>
<evidence type="ECO:0000256" key="8">
    <source>
        <dbReference type="RuleBase" id="RU280819"/>
    </source>
</evidence>
<feature type="transmembrane region" description="Helical" evidence="8">
    <location>
        <begin position="246"/>
        <end position="263"/>
    </location>
</feature>
<evidence type="ECO:0000313" key="11">
    <source>
        <dbReference type="Proteomes" id="UP000015241"/>
    </source>
</evidence>
<feature type="region of interest" description="Disordered" evidence="9">
    <location>
        <begin position="345"/>
        <end position="377"/>
    </location>
</feature>
<dbReference type="HOGENOM" id="CLU_020802_1_0_1"/>
<evidence type="ECO:0000256" key="6">
    <source>
        <dbReference type="ARBA" id="ARBA00022989"/>
    </source>
</evidence>
<evidence type="ECO:0000256" key="9">
    <source>
        <dbReference type="SAM" id="MobiDB-lite"/>
    </source>
</evidence>
<dbReference type="GO" id="GO:0005789">
    <property type="term" value="C:endoplasmic reticulum membrane"/>
    <property type="evidence" value="ECO:0007669"/>
    <property type="project" value="UniProtKB-SubCell"/>
</dbReference>
<dbReference type="PANTHER" id="PTHR20661:SF0">
    <property type="entry name" value="PHOSPHATIDYLINOSITOL-GLYCAN BIOSYNTHESIS CLASS W PROTEIN"/>
    <property type="match status" value="1"/>
</dbReference>
<comment type="pathway">
    <text evidence="2 8">Glycolipid biosynthesis; glycosylphosphatidylinositol-anchor biosynthesis.</text>
</comment>
<dbReference type="PIRSF" id="PIRSF017321">
    <property type="entry name" value="GWT1"/>
    <property type="match status" value="1"/>
</dbReference>
<dbReference type="OrthoDB" id="15270at2759"/>
<feature type="region of interest" description="Disordered" evidence="9">
    <location>
        <begin position="100"/>
        <end position="131"/>
    </location>
</feature>
<dbReference type="FunCoup" id="S8DW56">
    <property type="interactions" value="103"/>
</dbReference>
<comment type="function">
    <text evidence="8">A acetyltransferase, which acetylates the inositol ring of phosphatidylinositol during biosynthesis of GPI-anchor.</text>
</comment>
<dbReference type="STRING" id="743788.S8DW56"/>
<evidence type="ECO:0000256" key="1">
    <source>
        <dbReference type="ARBA" id="ARBA00004141"/>
    </source>
</evidence>
<dbReference type="EMBL" id="KE504177">
    <property type="protein sequence ID" value="EPS97371.1"/>
    <property type="molecule type" value="Genomic_DNA"/>
</dbReference>
<keyword evidence="8" id="KW-0012">Acyltransferase</keyword>
<proteinExistence type="inferred from homology"/>
<evidence type="ECO:0000256" key="4">
    <source>
        <dbReference type="ARBA" id="ARBA00022502"/>
    </source>
</evidence>
<dbReference type="PANTHER" id="PTHR20661">
    <property type="entry name" value="PHOSPHATIDYLINOSITOL-GLYCAN BIOSYNTHESIS CLASS W PROTEIN"/>
    <property type="match status" value="1"/>
</dbReference>